<name>A0A829YH45_9GAMM</name>
<accession>A0A829YH45</accession>
<protein>
    <recommendedName>
        <fullName evidence="5">RNA polymerase sigma factor 70 region 4 type 2 domain-containing protein</fullName>
    </recommendedName>
</protein>
<dbReference type="InterPro" id="IPR013249">
    <property type="entry name" value="RNA_pol_sigma70_r4_t2"/>
</dbReference>
<evidence type="ECO:0000313" key="7">
    <source>
        <dbReference type="Proteomes" id="UP000445000"/>
    </source>
</evidence>
<keyword evidence="3" id="KW-0238">DNA-binding</keyword>
<gene>
    <name evidence="6" type="ORF">GCM10011487_46370</name>
</gene>
<keyword evidence="4" id="KW-0804">Transcription</keyword>
<evidence type="ECO:0000256" key="3">
    <source>
        <dbReference type="ARBA" id="ARBA00023125"/>
    </source>
</evidence>
<keyword evidence="2" id="KW-0731">Sigma factor</keyword>
<dbReference type="Gene3D" id="1.10.10.10">
    <property type="entry name" value="Winged helix-like DNA-binding domain superfamily/Winged helix DNA-binding domain"/>
    <property type="match status" value="1"/>
</dbReference>
<evidence type="ECO:0000256" key="1">
    <source>
        <dbReference type="ARBA" id="ARBA00023015"/>
    </source>
</evidence>
<keyword evidence="7" id="KW-1185">Reference proteome</keyword>
<dbReference type="EMBL" id="BLJN01000004">
    <property type="protein sequence ID" value="GFE82637.1"/>
    <property type="molecule type" value="Genomic_DNA"/>
</dbReference>
<keyword evidence="1" id="KW-0805">Transcription regulation</keyword>
<dbReference type="Proteomes" id="UP000445000">
    <property type="component" value="Unassembled WGS sequence"/>
</dbReference>
<sequence>MKLNVVSVRAPVTVAAAPAAAPKRSFTSTWESAVRRWLWGRSSTNLGDVSQEVFIRFSGYSDETLMKCPQTFVLKVAANVVDEWCGVPGNEWLEDDEESAGKQGGAARKEKGKSVSKAVAKQLQAAVDKLPLRQRQVLLMHVNEGLTYEQIAQRVRMSPGIVRRELVRAYARVRCEIGERGGGVLS</sequence>
<dbReference type="PANTHER" id="PTHR43133">
    <property type="entry name" value="RNA POLYMERASE ECF-TYPE SIGMA FACTO"/>
    <property type="match status" value="1"/>
</dbReference>
<dbReference type="RefSeq" id="WP_161814253.1">
    <property type="nucleotide sequence ID" value="NZ_BLJN01000004.1"/>
</dbReference>
<dbReference type="PANTHER" id="PTHR43133:SF8">
    <property type="entry name" value="RNA POLYMERASE SIGMA FACTOR HI_1459-RELATED"/>
    <property type="match status" value="1"/>
</dbReference>
<feature type="domain" description="RNA polymerase sigma factor 70 region 4 type 2" evidence="5">
    <location>
        <begin position="122"/>
        <end position="172"/>
    </location>
</feature>
<organism evidence="6 7">
    <name type="scientific">Steroidobacter agaridevorans</name>
    <dbReference type="NCBI Taxonomy" id="2695856"/>
    <lineage>
        <taxon>Bacteria</taxon>
        <taxon>Pseudomonadati</taxon>
        <taxon>Pseudomonadota</taxon>
        <taxon>Gammaproteobacteria</taxon>
        <taxon>Steroidobacterales</taxon>
        <taxon>Steroidobacteraceae</taxon>
        <taxon>Steroidobacter</taxon>
    </lineage>
</organism>
<dbReference type="InterPro" id="IPR039425">
    <property type="entry name" value="RNA_pol_sigma-70-like"/>
</dbReference>
<dbReference type="AlphaFoldDB" id="A0A829YH45"/>
<evidence type="ECO:0000256" key="2">
    <source>
        <dbReference type="ARBA" id="ARBA00023082"/>
    </source>
</evidence>
<proteinExistence type="predicted"/>
<evidence type="ECO:0000313" key="6">
    <source>
        <dbReference type="EMBL" id="GFE82637.1"/>
    </source>
</evidence>
<dbReference type="CDD" id="cd06171">
    <property type="entry name" value="Sigma70_r4"/>
    <property type="match status" value="1"/>
</dbReference>
<dbReference type="InterPro" id="IPR013324">
    <property type="entry name" value="RNA_pol_sigma_r3/r4-like"/>
</dbReference>
<reference evidence="7" key="1">
    <citation type="submission" date="2020-01" db="EMBL/GenBank/DDBJ databases">
        <title>'Steroidobacter agaridevorans' sp. nov., agar-degrading bacteria isolated from rhizosphere soils.</title>
        <authorList>
            <person name="Ikenaga M."/>
            <person name="Kataoka M."/>
            <person name="Murouchi A."/>
            <person name="Katsuragi S."/>
            <person name="Sakai M."/>
        </authorList>
    </citation>
    <scope>NUCLEOTIDE SEQUENCE [LARGE SCALE GENOMIC DNA]</scope>
    <source>
        <strain evidence="7">YU21-B</strain>
    </source>
</reference>
<dbReference type="GO" id="GO:0003677">
    <property type="term" value="F:DNA binding"/>
    <property type="evidence" value="ECO:0007669"/>
    <property type="project" value="UniProtKB-KW"/>
</dbReference>
<dbReference type="SUPFAM" id="SSF88659">
    <property type="entry name" value="Sigma3 and sigma4 domains of RNA polymerase sigma factors"/>
    <property type="match status" value="1"/>
</dbReference>
<dbReference type="Pfam" id="PF08281">
    <property type="entry name" value="Sigma70_r4_2"/>
    <property type="match status" value="1"/>
</dbReference>
<dbReference type="InterPro" id="IPR014284">
    <property type="entry name" value="RNA_pol_sigma-70_dom"/>
</dbReference>
<dbReference type="InterPro" id="IPR036388">
    <property type="entry name" value="WH-like_DNA-bd_sf"/>
</dbReference>
<dbReference type="NCBIfam" id="TIGR02937">
    <property type="entry name" value="sigma70-ECF"/>
    <property type="match status" value="1"/>
</dbReference>
<dbReference type="GO" id="GO:0006352">
    <property type="term" value="P:DNA-templated transcription initiation"/>
    <property type="evidence" value="ECO:0007669"/>
    <property type="project" value="InterPro"/>
</dbReference>
<dbReference type="GO" id="GO:0016987">
    <property type="term" value="F:sigma factor activity"/>
    <property type="evidence" value="ECO:0007669"/>
    <property type="project" value="UniProtKB-KW"/>
</dbReference>
<evidence type="ECO:0000259" key="5">
    <source>
        <dbReference type="Pfam" id="PF08281"/>
    </source>
</evidence>
<comment type="caution">
    <text evidence="6">The sequence shown here is derived from an EMBL/GenBank/DDBJ whole genome shotgun (WGS) entry which is preliminary data.</text>
</comment>
<evidence type="ECO:0000256" key="4">
    <source>
        <dbReference type="ARBA" id="ARBA00023163"/>
    </source>
</evidence>